<feature type="region of interest" description="Disordered" evidence="1">
    <location>
        <begin position="258"/>
        <end position="295"/>
    </location>
</feature>
<feature type="compositionally biased region" description="Low complexity" evidence="1">
    <location>
        <begin position="173"/>
        <end position="183"/>
    </location>
</feature>
<organism evidence="3 4">
    <name type="scientific">Epichloe bromicola</name>
    <dbReference type="NCBI Taxonomy" id="79588"/>
    <lineage>
        <taxon>Eukaryota</taxon>
        <taxon>Fungi</taxon>
        <taxon>Dikarya</taxon>
        <taxon>Ascomycota</taxon>
        <taxon>Pezizomycotina</taxon>
        <taxon>Sordariomycetes</taxon>
        <taxon>Hypocreomycetidae</taxon>
        <taxon>Hypocreales</taxon>
        <taxon>Clavicipitaceae</taxon>
        <taxon>Epichloe</taxon>
    </lineage>
</organism>
<feature type="compositionally biased region" description="Low complexity" evidence="1">
    <location>
        <begin position="276"/>
        <end position="289"/>
    </location>
</feature>
<protein>
    <submittedName>
        <fullName evidence="3">Uncharacterized protein</fullName>
    </submittedName>
</protein>
<gene>
    <name evidence="3" type="primary">g274</name>
    <name evidence="3" type="ORF">EsDP_00000274</name>
</gene>
<reference evidence="4" key="1">
    <citation type="submission" date="2024-06" db="EMBL/GenBank/DDBJ databases">
        <title>Draft Genome Sequences of Epichloe bromicola Strains Isolated from Elymus ciliaris.</title>
        <authorList>
            <consortium name="Epichloe bromicola genome sequencing consortium"/>
            <person name="Miura A."/>
            <person name="Imano S."/>
            <person name="Ashida A."/>
            <person name="Sato I."/>
            <person name="Chiba S."/>
            <person name="Tanaka A."/>
            <person name="Camagna M."/>
            <person name="Takemoto D."/>
        </authorList>
    </citation>
    <scope>NUCLEOTIDE SEQUENCE [LARGE SCALE GENOMIC DNA]</scope>
    <source>
        <strain evidence="4">DP</strain>
    </source>
</reference>
<keyword evidence="2" id="KW-0472">Membrane</keyword>
<feature type="compositionally biased region" description="Low complexity" evidence="1">
    <location>
        <begin position="203"/>
        <end position="237"/>
    </location>
</feature>
<evidence type="ECO:0000256" key="2">
    <source>
        <dbReference type="SAM" id="Phobius"/>
    </source>
</evidence>
<dbReference type="Proteomes" id="UP001562357">
    <property type="component" value="Unassembled WGS sequence"/>
</dbReference>
<name>A0ABQ0CEE6_9HYPO</name>
<feature type="transmembrane region" description="Helical" evidence="2">
    <location>
        <begin position="319"/>
        <end position="340"/>
    </location>
</feature>
<evidence type="ECO:0000313" key="4">
    <source>
        <dbReference type="Proteomes" id="UP001562357"/>
    </source>
</evidence>
<accession>A0ABQ0CEE6</accession>
<sequence>MVPVAETHGIDAQTTSPPNTLPMEYPSWNRAEQIDEELDARYSKLRRRGREQTVERERRRRDGGAVAGVGDHNEGGVHFAERGLLKDITQPVVSGIFNALDPNKAKGRDKEIESESEHGSKKTKARPEPIQTPPPNQTTEAELPSYTSPASPTYPVSHPTSQPQQPPPPPSPTAATTSSTKQPDIPQTSSTTPWKPPRPTEVSPPGDSSPQSSQTTDMKFSTQSASTSQSSRSTTASGRLLPALTAVVTVPIPALSSGARKEVEFQPTPEPIVIPSKSSSQVSPTSSASALPTLGYDDSAQEHHHEHHQDLLHPKVEKALIAVGSIGGVIILGFMGWLFWRMYKRRHGIENSRKWPPPFPRDLSFEKPKMLVKTTLSRIPILKDHFKGKERGWTNLDHSDVGPFNEKAYVASSLGAQQPNQPAIVVQTEITRNSFHGASQPEGTSRHVPKQSVSSIEAQYNNTLGSWAQPPNPRLSDISSLSSGFGDGQFIMDTLNGTNSHTTPAVETTVQAPFPAVQRESVSSHGQRRDTVYTEASEDMPHRFRTVNSWVKQQSSRVTRAKQRDQSSTPEETPPVPKLPPEQDLGLMMPDGEEPRRASSAIVHGIAS</sequence>
<feature type="region of interest" description="Disordered" evidence="1">
    <location>
        <begin position="96"/>
        <end position="237"/>
    </location>
</feature>
<feature type="region of interest" description="Disordered" evidence="1">
    <location>
        <begin position="550"/>
        <end position="608"/>
    </location>
</feature>
<evidence type="ECO:0000313" key="3">
    <source>
        <dbReference type="EMBL" id="GAB0131816.1"/>
    </source>
</evidence>
<comment type="caution">
    <text evidence="3">The sequence shown here is derived from an EMBL/GenBank/DDBJ whole genome shotgun (WGS) entry which is preliminary data.</text>
</comment>
<proteinExistence type="predicted"/>
<feature type="compositionally biased region" description="Basic and acidic residues" evidence="1">
    <location>
        <begin position="103"/>
        <end position="120"/>
    </location>
</feature>
<keyword evidence="2" id="KW-1133">Transmembrane helix</keyword>
<evidence type="ECO:0000256" key="1">
    <source>
        <dbReference type="SAM" id="MobiDB-lite"/>
    </source>
</evidence>
<feature type="compositionally biased region" description="Basic and acidic residues" evidence="1">
    <location>
        <begin position="50"/>
        <end position="63"/>
    </location>
</feature>
<keyword evidence="2" id="KW-0812">Transmembrane</keyword>
<keyword evidence="4" id="KW-1185">Reference proteome</keyword>
<dbReference type="EMBL" id="BAAFGZ010000005">
    <property type="protein sequence ID" value="GAB0131816.1"/>
    <property type="molecule type" value="Genomic_DNA"/>
</dbReference>
<feature type="compositionally biased region" description="Low complexity" evidence="1">
    <location>
        <begin position="144"/>
        <end position="163"/>
    </location>
</feature>
<feature type="region of interest" description="Disordered" evidence="1">
    <location>
        <begin position="1"/>
        <end position="77"/>
    </location>
</feature>